<name>A0A433Y457_9BACL</name>
<proteinExistence type="predicted"/>
<dbReference type="PANTHER" id="PTHR42866">
    <property type="entry name" value="3-DEOXY-MANNO-OCTULOSONATE CYTIDYLYLTRANSFERASE"/>
    <property type="match status" value="1"/>
</dbReference>
<organism evidence="1 2">
    <name type="scientific">Paenibacillus anaericanus</name>
    <dbReference type="NCBI Taxonomy" id="170367"/>
    <lineage>
        <taxon>Bacteria</taxon>
        <taxon>Bacillati</taxon>
        <taxon>Bacillota</taxon>
        <taxon>Bacilli</taxon>
        <taxon>Bacillales</taxon>
        <taxon>Paenibacillaceae</taxon>
        <taxon>Paenibacillus</taxon>
    </lineage>
</organism>
<keyword evidence="2" id="KW-1185">Reference proteome</keyword>
<protein>
    <submittedName>
        <fullName evidence="1">Acylneuraminate cytidylyltransferase</fullName>
    </submittedName>
</protein>
<dbReference type="OrthoDB" id="9815559at2"/>
<dbReference type="PANTHER" id="PTHR42866:SF1">
    <property type="entry name" value="SPORE COAT POLYSACCHARIDE BIOSYNTHESIS PROTEIN SPSF"/>
    <property type="match status" value="1"/>
</dbReference>
<reference evidence="1 2" key="1">
    <citation type="submission" date="2018-12" db="EMBL/GenBank/DDBJ databases">
        <authorList>
            <person name="Sun L."/>
            <person name="Chen Z."/>
        </authorList>
    </citation>
    <scope>NUCLEOTIDE SEQUENCE [LARGE SCALE GENOMIC DNA]</scope>
    <source>
        <strain evidence="1 2">DSM 15890</strain>
    </source>
</reference>
<dbReference type="GO" id="GO:0016779">
    <property type="term" value="F:nucleotidyltransferase activity"/>
    <property type="evidence" value="ECO:0007669"/>
    <property type="project" value="UniProtKB-KW"/>
</dbReference>
<evidence type="ECO:0000313" key="2">
    <source>
        <dbReference type="Proteomes" id="UP000279446"/>
    </source>
</evidence>
<dbReference type="InterPro" id="IPR029044">
    <property type="entry name" value="Nucleotide-diphossugar_trans"/>
</dbReference>
<dbReference type="AlphaFoldDB" id="A0A433Y457"/>
<dbReference type="CDD" id="cd02518">
    <property type="entry name" value="GT2_SpsF"/>
    <property type="match status" value="1"/>
</dbReference>
<dbReference type="Gene3D" id="3.90.550.10">
    <property type="entry name" value="Spore Coat Polysaccharide Biosynthesis Protein SpsA, Chain A"/>
    <property type="match status" value="1"/>
</dbReference>
<accession>A0A433Y457</accession>
<dbReference type="GO" id="GO:0005829">
    <property type="term" value="C:cytosol"/>
    <property type="evidence" value="ECO:0007669"/>
    <property type="project" value="TreeGrafter"/>
</dbReference>
<evidence type="ECO:0000313" key="1">
    <source>
        <dbReference type="EMBL" id="RUT43000.1"/>
    </source>
</evidence>
<dbReference type="InterPro" id="IPR003329">
    <property type="entry name" value="Cytidylyl_trans"/>
</dbReference>
<dbReference type="Proteomes" id="UP000279446">
    <property type="component" value="Unassembled WGS sequence"/>
</dbReference>
<keyword evidence="1" id="KW-0548">Nucleotidyltransferase</keyword>
<dbReference type="SUPFAM" id="SSF53448">
    <property type="entry name" value="Nucleotide-diphospho-sugar transferases"/>
    <property type="match status" value="1"/>
</dbReference>
<dbReference type="EMBL" id="RZNY01000022">
    <property type="protein sequence ID" value="RUT43000.1"/>
    <property type="molecule type" value="Genomic_DNA"/>
</dbReference>
<keyword evidence="1" id="KW-0808">Transferase</keyword>
<dbReference type="RefSeq" id="WP_127194057.1">
    <property type="nucleotide sequence ID" value="NZ_RZNY01000022.1"/>
</dbReference>
<gene>
    <name evidence="1" type="ORF">EJP82_21210</name>
</gene>
<comment type="caution">
    <text evidence="1">The sequence shown here is derived from an EMBL/GenBank/DDBJ whole genome shotgun (WGS) entry which is preliminary data.</text>
</comment>
<sequence>MNFTVIIQARMGSSRLPGKVLMPLGTSCVLDYVVTRCNKIQGVHQVIVATSILEQDDAIEDWCKLNNVNCFRGSEEDVLKRYYDCAKKYKAENVLRVTADCPFVDYELASAMIETMIVKPSDILLYEGELPRGLAVEIISFDALEKVNYLGKEIRHREHVTYFAYENKELFSSVSINVPKHLNHPQLRITLDTQEDYLVCQAIAEAFPDDILVSSSDVIEYLLKSPEISKINAHIEQKPVI</sequence>
<dbReference type="Pfam" id="PF02348">
    <property type="entry name" value="CTP_transf_3"/>
    <property type="match status" value="1"/>
</dbReference>